<dbReference type="NCBIfam" id="TIGR00229">
    <property type="entry name" value="sensory_box"/>
    <property type="match status" value="1"/>
</dbReference>
<evidence type="ECO:0000313" key="5">
    <source>
        <dbReference type="Proteomes" id="UP001056539"/>
    </source>
</evidence>
<keyword evidence="1" id="KW-0378">Hydrolase</keyword>
<evidence type="ECO:0000256" key="2">
    <source>
        <dbReference type="SAM" id="Coils"/>
    </source>
</evidence>
<organism evidence="4 5">
    <name type="scientific">Thermospira aquatica</name>
    <dbReference type="NCBI Taxonomy" id="2828656"/>
    <lineage>
        <taxon>Bacteria</taxon>
        <taxon>Pseudomonadati</taxon>
        <taxon>Spirochaetota</taxon>
        <taxon>Spirochaetia</taxon>
        <taxon>Brevinematales</taxon>
        <taxon>Thermospiraceae</taxon>
        <taxon>Thermospira</taxon>
    </lineage>
</organism>
<dbReference type="PANTHER" id="PTHR43156:SF2">
    <property type="entry name" value="STAGE II SPORULATION PROTEIN E"/>
    <property type="match status" value="1"/>
</dbReference>
<dbReference type="Proteomes" id="UP001056539">
    <property type="component" value="Chromosome"/>
</dbReference>
<dbReference type="Gene3D" id="3.30.450.20">
    <property type="entry name" value="PAS domain"/>
    <property type="match status" value="1"/>
</dbReference>
<sequence>MNLYRREVVLPQPGENRQEILDFLQRVLGFVSYELLVASQQSIVDIKRSTTLPFSSFSSFLGEINSSGVDHVVQIYDVGPLDSLVSPLYSPKKHVLWVYVFPLYPFDVKYFLILVMPKSMVKKKQISLASFLIRQFFLNLYLEEETKRYKESQEFLFSVFNKNPVGLVITGSDGVIRKYNREFFDLAGEVRRIQFVIGEDLFDVLVRHQNLDVLKMYKELYLHIKGIPLYEDTGSIRGYIFSIVNETKNYLLSQKISQSEEQFKQLFQQLPVGLVIFEPSGKIYLANEAFLFLIGMYNDVELYQKHISDILNVTDTDFRNILQQVQKNPLLYFRVGLRPQYGNRVFSVHIRPLLLGEKEVFQATLEDVSLENELYRQLDEKSKRVEEELMTAKRVWEHILTVPTIYNSRIRFEVFSKPSSHLGGDFYDLFALDDTHIGVVVADVSGHGVSAALITSMLKIYFEFNPKDPHKISDVLRYLHYILSKVLPPDQFVTLFYGVIDTKTSTISYINCGNPKPLFFSPTTKSVSSLEGMAPPLGSIHSVVFSDYIHSQKLSDNTRLLFYTDGLFVFRNEGGFFNHEKLADLFARHAERQISRVLPEMYDTLLRSYFPLTEDDATMVMVVLEPPFRTKQYLSLPSNVLEIDHAIVKIQANILSVADLNDDEKWRLYTALYEALINAVEHGNRFDVQKRVHVFYRVLKQAIVIKVRDEGKGFVVEDVPNPLDKQNLLKPSGRGIFMMRKLMTRVKYNRTGNEVVMLLRFEKPVCEEKV</sequence>
<dbReference type="Gene3D" id="3.60.40.10">
    <property type="entry name" value="PPM-type phosphatase domain"/>
    <property type="match status" value="1"/>
</dbReference>
<dbReference type="InterPro" id="IPR036457">
    <property type="entry name" value="PPM-type-like_dom_sf"/>
</dbReference>
<keyword evidence="2" id="KW-0175">Coiled coil</keyword>
<evidence type="ECO:0000313" key="4">
    <source>
        <dbReference type="EMBL" id="URA10286.1"/>
    </source>
</evidence>
<dbReference type="PANTHER" id="PTHR43156">
    <property type="entry name" value="STAGE II SPORULATION PROTEIN E-RELATED"/>
    <property type="match status" value="1"/>
</dbReference>
<keyword evidence="5" id="KW-1185">Reference proteome</keyword>
<dbReference type="Pfam" id="PF13581">
    <property type="entry name" value="HATPase_c_2"/>
    <property type="match status" value="1"/>
</dbReference>
<reference evidence="4" key="2">
    <citation type="submission" date="2022-06" db="EMBL/GenBank/DDBJ databases">
        <title>Thermospira aquatica gen. nov., sp. nov.</title>
        <authorList>
            <person name="Ben Ali Gam Z."/>
            <person name="Labat M."/>
        </authorList>
    </citation>
    <scope>NUCLEOTIDE SEQUENCE</scope>
    <source>
        <strain evidence="4">F1F22</strain>
    </source>
</reference>
<dbReference type="SUPFAM" id="SSF55874">
    <property type="entry name" value="ATPase domain of HSP90 chaperone/DNA topoisomerase II/histidine kinase"/>
    <property type="match status" value="1"/>
</dbReference>
<dbReference type="Pfam" id="PF13426">
    <property type="entry name" value="PAS_9"/>
    <property type="match status" value="1"/>
</dbReference>
<dbReference type="Gene3D" id="3.30.565.10">
    <property type="entry name" value="Histidine kinase-like ATPase, C-terminal domain"/>
    <property type="match status" value="1"/>
</dbReference>
<dbReference type="InterPro" id="IPR052016">
    <property type="entry name" value="Bact_Sigma-Reg"/>
</dbReference>
<gene>
    <name evidence="4" type="ORF">KDW03_00325</name>
</gene>
<dbReference type="Pfam" id="PF07228">
    <property type="entry name" value="SpoIIE"/>
    <property type="match status" value="1"/>
</dbReference>
<dbReference type="InterPro" id="IPR000014">
    <property type="entry name" value="PAS"/>
</dbReference>
<proteinExistence type="predicted"/>
<dbReference type="EMBL" id="CP073355">
    <property type="protein sequence ID" value="URA10286.1"/>
    <property type="molecule type" value="Genomic_DNA"/>
</dbReference>
<dbReference type="InterPro" id="IPR036890">
    <property type="entry name" value="HATPase_C_sf"/>
</dbReference>
<dbReference type="KEGG" id="taqu:KDW03_00325"/>
<dbReference type="SUPFAM" id="SSF55785">
    <property type="entry name" value="PYP-like sensor domain (PAS domain)"/>
    <property type="match status" value="2"/>
</dbReference>
<accession>A0AAX3BDK0</accession>
<protein>
    <submittedName>
        <fullName evidence="4">SpoIIE family protein phosphatase</fullName>
    </submittedName>
</protein>
<evidence type="ECO:0000256" key="1">
    <source>
        <dbReference type="ARBA" id="ARBA00022801"/>
    </source>
</evidence>
<dbReference type="RefSeq" id="WP_271435418.1">
    <property type="nucleotide sequence ID" value="NZ_CP073355.1"/>
</dbReference>
<feature type="coiled-coil region" evidence="2">
    <location>
        <begin position="368"/>
        <end position="395"/>
    </location>
</feature>
<name>A0AAX3BDK0_9SPIR</name>
<evidence type="ECO:0000259" key="3">
    <source>
        <dbReference type="PROSITE" id="PS50112"/>
    </source>
</evidence>
<dbReference type="InterPro" id="IPR003594">
    <property type="entry name" value="HATPase_dom"/>
</dbReference>
<dbReference type="GO" id="GO:0016791">
    <property type="term" value="F:phosphatase activity"/>
    <property type="evidence" value="ECO:0007669"/>
    <property type="project" value="TreeGrafter"/>
</dbReference>
<dbReference type="AlphaFoldDB" id="A0AAX3BDK0"/>
<dbReference type="InterPro" id="IPR035965">
    <property type="entry name" value="PAS-like_dom_sf"/>
</dbReference>
<dbReference type="SMART" id="SM00091">
    <property type="entry name" value="PAS"/>
    <property type="match status" value="2"/>
</dbReference>
<dbReference type="SMART" id="SM00331">
    <property type="entry name" value="PP2C_SIG"/>
    <property type="match status" value="1"/>
</dbReference>
<reference evidence="4" key="1">
    <citation type="submission" date="2021-04" db="EMBL/GenBank/DDBJ databases">
        <authorList>
            <person name="Postec A."/>
        </authorList>
    </citation>
    <scope>NUCLEOTIDE SEQUENCE</scope>
    <source>
        <strain evidence="4">F1F22</strain>
    </source>
</reference>
<dbReference type="InterPro" id="IPR001932">
    <property type="entry name" value="PPM-type_phosphatase-like_dom"/>
</dbReference>
<dbReference type="CDD" id="cd16936">
    <property type="entry name" value="HATPase_RsbW-like"/>
    <property type="match status" value="1"/>
</dbReference>
<feature type="domain" description="PAS" evidence="3">
    <location>
        <begin position="259"/>
        <end position="296"/>
    </location>
</feature>
<dbReference type="PROSITE" id="PS50112">
    <property type="entry name" value="PAS"/>
    <property type="match status" value="1"/>
</dbReference>